<gene>
    <name evidence="1" type="ORF">JHL16_01720</name>
</gene>
<proteinExistence type="predicted"/>
<dbReference type="EMBL" id="JAENHL010000004">
    <property type="protein sequence ID" value="MBK1865054.1"/>
    <property type="molecule type" value="Genomic_DNA"/>
</dbReference>
<protein>
    <submittedName>
        <fullName evidence="1">Nitroreductase</fullName>
    </submittedName>
</protein>
<comment type="caution">
    <text evidence="1">The sequence shown here is derived from an EMBL/GenBank/DDBJ whole genome shotgun (WGS) entry which is preliminary data.</text>
</comment>
<sequence length="195" mass="21370">MTSLNDTSSALSLLKTRKSASVKTMGEPGPTPEQLRTILDVAVRVPDHGKLAPWRFVLFEGEARGKFGDQLKARWQKLHPEHGADSLEFQRNLFLRAPTVIVVVSKAGPHVKIPEWEQLLSAGAVTQNMLLAAAAQGIGAQWNTDWIAYDAEIGKAMGLSETEKVVGVVYFGTPTAPLEDRPRPDPQALLTRWHG</sequence>
<name>A0ACC5QXE6_9HYPH</name>
<accession>A0ACC5QXE6</accession>
<keyword evidence="2" id="KW-1185">Reference proteome</keyword>
<reference evidence="1" key="1">
    <citation type="submission" date="2021-01" db="EMBL/GenBank/DDBJ databases">
        <authorList>
            <person name="Sun Q."/>
        </authorList>
    </citation>
    <scope>NUCLEOTIDE SEQUENCE</scope>
    <source>
        <strain evidence="1">YIM B02566</strain>
    </source>
</reference>
<evidence type="ECO:0000313" key="2">
    <source>
        <dbReference type="Proteomes" id="UP000616151"/>
    </source>
</evidence>
<evidence type="ECO:0000313" key="1">
    <source>
        <dbReference type="EMBL" id="MBK1865054.1"/>
    </source>
</evidence>
<organism evidence="1 2">
    <name type="scientific">Taklimakanibacter albus</name>
    <dbReference type="NCBI Taxonomy" id="2800327"/>
    <lineage>
        <taxon>Bacteria</taxon>
        <taxon>Pseudomonadati</taxon>
        <taxon>Pseudomonadota</taxon>
        <taxon>Alphaproteobacteria</taxon>
        <taxon>Hyphomicrobiales</taxon>
        <taxon>Aestuariivirgaceae</taxon>
        <taxon>Taklimakanibacter</taxon>
    </lineage>
</organism>
<dbReference type="Proteomes" id="UP000616151">
    <property type="component" value="Unassembled WGS sequence"/>
</dbReference>